<gene>
    <name evidence="2" type="ORF">C8035_v007376</name>
</gene>
<reference evidence="2 3" key="1">
    <citation type="submission" date="2018-11" db="EMBL/GenBank/DDBJ databases">
        <title>Genome sequence and assembly of Colletotrichum spinosum.</title>
        <authorList>
            <person name="Gan P."/>
            <person name="Shirasu K."/>
        </authorList>
    </citation>
    <scope>NUCLEOTIDE SEQUENCE [LARGE SCALE GENOMIC DNA]</scope>
    <source>
        <strain evidence="2 3">CBS 515.97</strain>
    </source>
</reference>
<dbReference type="AlphaFoldDB" id="A0A4R8QEM0"/>
<evidence type="ECO:0000313" key="3">
    <source>
        <dbReference type="Proteomes" id="UP000295083"/>
    </source>
</evidence>
<evidence type="ECO:0000313" key="2">
    <source>
        <dbReference type="EMBL" id="TDZ37247.1"/>
    </source>
</evidence>
<feature type="region of interest" description="Disordered" evidence="1">
    <location>
        <begin position="219"/>
        <end position="238"/>
    </location>
</feature>
<dbReference type="Proteomes" id="UP000295083">
    <property type="component" value="Unassembled WGS sequence"/>
</dbReference>
<evidence type="ECO:0000256" key="1">
    <source>
        <dbReference type="SAM" id="MobiDB-lite"/>
    </source>
</evidence>
<feature type="region of interest" description="Disordered" evidence="1">
    <location>
        <begin position="182"/>
        <end position="201"/>
    </location>
</feature>
<comment type="caution">
    <text evidence="2">The sequence shown here is derived from an EMBL/GenBank/DDBJ whole genome shotgun (WGS) entry which is preliminary data.</text>
</comment>
<name>A0A4R8QEM0_9PEZI</name>
<keyword evidence="3" id="KW-1185">Reference proteome</keyword>
<dbReference type="EMBL" id="QAPG01000025">
    <property type="protein sequence ID" value="TDZ37247.1"/>
    <property type="molecule type" value="Genomic_DNA"/>
</dbReference>
<accession>A0A4R8QEM0</accession>
<proteinExistence type="predicted"/>
<sequence length="238" mass="26050">MSPEETKSDIEKVADNLLQRTSGVCRGGMAAKEFTPFHHNRPWLVRRPIRVRARTHTPVPIKITTEISGSDVKSAPLPAVHKILLSSSAKPATAVALPTAAVGSWTQHDAPLEAEDSEMELGEVPSLASPGTECRFTDFSNLLGIADQPPVRGESVALSNEHKPFIHVAPDEDLYGWDAELEKQSRQSSPTTPYGHNEVYQYRRTSLTKRSLLHRVFSLGPGAKDVNPESRRASSTPS</sequence>
<organism evidence="2 3">
    <name type="scientific">Colletotrichum spinosum</name>
    <dbReference type="NCBI Taxonomy" id="1347390"/>
    <lineage>
        <taxon>Eukaryota</taxon>
        <taxon>Fungi</taxon>
        <taxon>Dikarya</taxon>
        <taxon>Ascomycota</taxon>
        <taxon>Pezizomycotina</taxon>
        <taxon>Sordariomycetes</taxon>
        <taxon>Hypocreomycetidae</taxon>
        <taxon>Glomerellales</taxon>
        <taxon>Glomerellaceae</taxon>
        <taxon>Colletotrichum</taxon>
        <taxon>Colletotrichum orbiculare species complex</taxon>
    </lineage>
</organism>
<protein>
    <submittedName>
        <fullName evidence="2">Uncharacterized protein</fullName>
    </submittedName>
</protein>